<comment type="caution">
    <text evidence="1">The sequence shown here is derived from an EMBL/GenBank/DDBJ whole genome shotgun (WGS) entry which is preliminary data.</text>
</comment>
<feature type="non-terminal residue" evidence="1">
    <location>
        <position position="1"/>
    </location>
</feature>
<gene>
    <name evidence="1" type="ORF">S01H1_09019</name>
</gene>
<name>X0SIV2_9ZZZZ</name>
<evidence type="ECO:0000313" key="1">
    <source>
        <dbReference type="EMBL" id="GAF80939.1"/>
    </source>
</evidence>
<reference evidence="1" key="1">
    <citation type="journal article" date="2014" name="Front. Microbiol.">
        <title>High frequency of phylogenetically diverse reductive dehalogenase-homologous genes in deep subseafloor sedimentary metagenomes.</title>
        <authorList>
            <person name="Kawai M."/>
            <person name="Futagami T."/>
            <person name="Toyoda A."/>
            <person name="Takaki Y."/>
            <person name="Nishi S."/>
            <person name="Hori S."/>
            <person name="Arai W."/>
            <person name="Tsubouchi T."/>
            <person name="Morono Y."/>
            <person name="Uchiyama I."/>
            <person name="Ito T."/>
            <person name="Fujiyama A."/>
            <person name="Inagaki F."/>
            <person name="Takami H."/>
        </authorList>
    </citation>
    <scope>NUCLEOTIDE SEQUENCE</scope>
    <source>
        <strain evidence="1">Expedition CK06-06</strain>
    </source>
</reference>
<sequence length="77" mass="8828">TNFVTNKCDEALASGKAAQKEITNVAKDLREINFPQIFINPIIRFLDMIKDHSTYNSYQSGLLCLCYLSFFSYLNLL</sequence>
<proteinExistence type="predicted"/>
<organism evidence="1">
    <name type="scientific">marine sediment metagenome</name>
    <dbReference type="NCBI Taxonomy" id="412755"/>
    <lineage>
        <taxon>unclassified sequences</taxon>
        <taxon>metagenomes</taxon>
        <taxon>ecological metagenomes</taxon>
    </lineage>
</organism>
<protein>
    <submittedName>
        <fullName evidence="1">Uncharacterized protein</fullName>
    </submittedName>
</protein>
<dbReference type="AlphaFoldDB" id="X0SIV2"/>
<accession>X0SIV2</accession>
<dbReference type="EMBL" id="BARS01004615">
    <property type="protein sequence ID" value="GAF80939.1"/>
    <property type="molecule type" value="Genomic_DNA"/>
</dbReference>